<evidence type="ECO:0000313" key="1">
    <source>
        <dbReference type="EMBL" id="OIQ84249.1"/>
    </source>
</evidence>
<accession>A0A1J5QL37</accession>
<dbReference type="EMBL" id="MLJW01000633">
    <property type="protein sequence ID" value="OIQ84249.1"/>
    <property type="molecule type" value="Genomic_DNA"/>
</dbReference>
<protein>
    <recommendedName>
        <fullName evidence="2">Orc1-like AAA ATPase domain-containing protein</fullName>
    </recommendedName>
</protein>
<proteinExistence type="predicted"/>
<evidence type="ECO:0008006" key="2">
    <source>
        <dbReference type="Google" id="ProtNLM"/>
    </source>
</evidence>
<name>A0A1J5QL37_9ZZZZ</name>
<comment type="caution">
    <text evidence="1">The sequence shown here is derived from an EMBL/GenBank/DDBJ whole genome shotgun (WGS) entry which is preliminary data.</text>
</comment>
<sequence length="619" mass="69309">MTAQQSEIGANPFAVKTPENLSAEELVDLFVPYPEFENLQVGGHQFLNGHRGSGKSMMLRMMSPDSQMLWRKCLLSDLPYFGVYLSIKATELNAPEYARLEEETSGTVLSEHVLTTKVLSALFSSIGAHCAAHLFSASLEDPLRSVVTQTLFGKLKYAGWNGELPPASAKELETIPNILKFVIGLIDEIHISSVQYIKRRSFPGSTQPYQGALLGFQDVLLPIVQALSASKIIPHAPVYFLLDDADNLTEQQTQILNTWVSYRTTGSVSLKISTQLNYKTYKTTSGVAIEAPHDFSSINFTSVHTGSVKERYPKLVANIVEKRLARYGSQIKDPYLFFPEDEDQNQAIKKIEAEYKQKWEQGESGSYRSGDDAYRYARPEYIRRLSGMSKQGARYRYAGFEQLVHVSSGIIRFFLEPAARMFTEQLLINARTPVTEISPSIQDQELRKQADQLLLQDFDQLAQEAEKFKDPAIRLNDIERLRNIVHGIGALFKAYLMDETSTQRRVFSFSISDEPSQEIKAILKLGVIHGYFYIDSIGAKSGMGRVALYVLTRRLAPAFSLDPTGFSGYLTVTAQLLKDISERPQAYINRLRKNGVSTSSGGPSQLSLLEWNGDAQDIT</sequence>
<organism evidence="1">
    <name type="scientific">mine drainage metagenome</name>
    <dbReference type="NCBI Taxonomy" id="410659"/>
    <lineage>
        <taxon>unclassified sequences</taxon>
        <taxon>metagenomes</taxon>
        <taxon>ecological metagenomes</taxon>
    </lineage>
</organism>
<dbReference type="Pfam" id="PF24389">
    <property type="entry name" value="ORC-CDC6-like"/>
    <property type="match status" value="1"/>
</dbReference>
<gene>
    <name evidence="1" type="ORF">GALL_339400</name>
</gene>
<dbReference type="InterPro" id="IPR056955">
    <property type="entry name" value="ORC-CDC6-like"/>
</dbReference>
<dbReference type="AlphaFoldDB" id="A0A1J5QL37"/>
<reference evidence="1" key="1">
    <citation type="submission" date="2016-10" db="EMBL/GenBank/DDBJ databases">
        <title>Sequence of Gallionella enrichment culture.</title>
        <authorList>
            <person name="Poehlein A."/>
            <person name="Muehling M."/>
            <person name="Daniel R."/>
        </authorList>
    </citation>
    <scope>NUCLEOTIDE SEQUENCE</scope>
</reference>